<keyword evidence="1" id="KW-0472">Membrane</keyword>
<dbReference type="RefSeq" id="WP_135488243.1">
    <property type="nucleotide sequence ID" value="NZ_JAADZA010000032.1"/>
</dbReference>
<comment type="caution">
    <text evidence="3">The sequence shown here is derived from an EMBL/GenBank/DDBJ whole genome shotgun (WGS) entry which is preliminary data.</text>
</comment>
<reference evidence="3 4" key="1">
    <citation type="submission" date="2020-02" db="EMBL/GenBank/DDBJ databases">
        <title>Draft genome sequence of Rhizobium tropici.</title>
        <authorList>
            <person name="Khayi S."/>
            <person name="Jemo M."/>
        </authorList>
    </citation>
    <scope>NUCLEOTIDE SEQUENCE [LARGE SCALE GENOMIC DNA]</scope>
    <source>
        <strain evidence="3 4">A12</strain>
    </source>
</reference>
<protein>
    <submittedName>
        <fullName evidence="3">Uncharacterized protein</fullName>
    </submittedName>
</protein>
<name>A0A6P1CE66_RHITR</name>
<proteinExistence type="predicted"/>
<dbReference type="AlphaFoldDB" id="A0A6P1CE66"/>
<dbReference type="EMBL" id="JAADZA010000032">
    <property type="protein sequence ID" value="NEV13905.1"/>
    <property type="molecule type" value="Genomic_DNA"/>
</dbReference>
<dbReference type="Proteomes" id="UP000526625">
    <property type="component" value="Unassembled WGS sequence"/>
</dbReference>
<dbReference type="EMBL" id="JACHBF010000017">
    <property type="protein sequence ID" value="MBB6494487.1"/>
    <property type="molecule type" value="Genomic_DNA"/>
</dbReference>
<evidence type="ECO:0000313" key="5">
    <source>
        <dbReference type="Proteomes" id="UP000526625"/>
    </source>
</evidence>
<sequence length="62" mass="6790">MKSTSMEQVRSGKPLPSFFHIGIFAPWIAAQIYACAFNIDAKKASDSLQAPEKALAAPKYVF</sequence>
<organism evidence="3 4">
    <name type="scientific">Rhizobium tropici</name>
    <dbReference type="NCBI Taxonomy" id="398"/>
    <lineage>
        <taxon>Bacteria</taxon>
        <taxon>Pseudomonadati</taxon>
        <taxon>Pseudomonadota</taxon>
        <taxon>Alphaproteobacteria</taxon>
        <taxon>Hyphomicrobiales</taxon>
        <taxon>Rhizobiaceae</taxon>
        <taxon>Rhizobium/Agrobacterium group</taxon>
        <taxon>Rhizobium</taxon>
    </lineage>
</organism>
<keyword evidence="5" id="KW-1185">Reference proteome</keyword>
<dbReference type="Proteomes" id="UP000471190">
    <property type="component" value="Unassembled WGS sequence"/>
</dbReference>
<evidence type="ECO:0000313" key="2">
    <source>
        <dbReference type="EMBL" id="MBB6494487.1"/>
    </source>
</evidence>
<evidence type="ECO:0000313" key="4">
    <source>
        <dbReference type="Proteomes" id="UP000471190"/>
    </source>
</evidence>
<feature type="transmembrane region" description="Helical" evidence="1">
    <location>
        <begin position="18"/>
        <end position="39"/>
    </location>
</feature>
<gene>
    <name evidence="2" type="ORF">GGD45_004931</name>
    <name evidence="3" type="ORF">GXW80_23230</name>
</gene>
<evidence type="ECO:0000256" key="1">
    <source>
        <dbReference type="SAM" id="Phobius"/>
    </source>
</evidence>
<accession>A0A6P1CE66</accession>
<keyword evidence="1" id="KW-0812">Transmembrane</keyword>
<evidence type="ECO:0000313" key="3">
    <source>
        <dbReference type="EMBL" id="NEV13905.1"/>
    </source>
</evidence>
<keyword evidence="1" id="KW-1133">Transmembrane helix</keyword>
<reference evidence="2 5" key="2">
    <citation type="submission" date="2020-08" db="EMBL/GenBank/DDBJ databases">
        <title>Genomic Encyclopedia of Type Strains, Phase IV (KMG-V): Genome sequencing to study the core and pangenomes of soil and plant-associated prokaryotes.</title>
        <authorList>
            <person name="Whitman W."/>
        </authorList>
    </citation>
    <scope>NUCLEOTIDE SEQUENCE [LARGE SCALE GENOMIC DNA]</scope>
    <source>
        <strain evidence="2 5">SEMIA 4059</strain>
    </source>
</reference>